<gene>
    <name evidence="2" type="ORF">RHEph04_gp019</name>
</gene>
<dbReference type="EMBL" id="JX483876">
    <property type="protein sequence ID" value="AGC35705.1"/>
    <property type="molecule type" value="Genomic_DNA"/>
</dbReference>
<evidence type="ECO:0000313" key="3">
    <source>
        <dbReference type="Proteomes" id="UP000011153"/>
    </source>
</evidence>
<protein>
    <submittedName>
        <fullName evidence="2">Uncharacterized protein</fullName>
    </submittedName>
</protein>
<organism evidence="2 3">
    <name type="scientific">Rhizobium phage RHEph04</name>
    <dbReference type="NCBI Taxonomy" id="1220604"/>
    <lineage>
        <taxon>Viruses</taxon>
        <taxon>Duplodnaviria</taxon>
        <taxon>Heunggongvirae</taxon>
        <taxon>Uroviricota</taxon>
        <taxon>Caudoviricetes</taxon>
        <taxon>Kleczkowskavirus</taxon>
        <taxon>Kleczkowskavirus RHEph4</taxon>
    </lineage>
</organism>
<reference evidence="2 3" key="1">
    <citation type="journal article" date="2013" name="Appl. Environ. Microbiol.">
        <title>Narrow Host-Range Bacteriophages that Infect Rhizobium etli associate with Distinct Genomic Types.</title>
        <authorList>
            <person name="Santamaria R.I."/>
            <person name="Bustos P."/>
            <person name="Sepulveda-Robles O."/>
            <person name="Lozano L."/>
            <person name="Rodriguez C."/>
            <person name="Fernandez J.L."/>
            <person name="Juarez S."/>
            <person name="Kameyama L."/>
            <person name="Guarneros G."/>
            <person name="Davila G."/>
            <person name="Gonzalez V."/>
        </authorList>
    </citation>
    <scope>NUCLEOTIDE SEQUENCE [LARGE SCALE GENOMIC DNA]</scope>
</reference>
<keyword evidence="3" id="KW-1185">Reference proteome</keyword>
<proteinExistence type="predicted"/>
<evidence type="ECO:0000313" key="2">
    <source>
        <dbReference type="EMBL" id="AGC35705.1"/>
    </source>
</evidence>
<name>L7TKV1_9CAUD</name>
<sequence length="128" mass="13496">MQIFNTSESHLVLPDGPTVPAKGNRIVQDDEWAKKASNAVVKAWIAAGALVVKTDDGEEVSVIDTDADADEGLGQGGNDAGDVTPKTEAELNELKNDELKALIEAAGGEVKSTWNKGDLVKQALELKV</sequence>
<evidence type="ECO:0000256" key="1">
    <source>
        <dbReference type="SAM" id="MobiDB-lite"/>
    </source>
</evidence>
<feature type="region of interest" description="Disordered" evidence="1">
    <location>
        <begin position="66"/>
        <end position="85"/>
    </location>
</feature>
<accession>L7TKV1</accession>
<dbReference type="Proteomes" id="UP000011153">
    <property type="component" value="Segment"/>
</dbReference>